<dbReference type="EMBL" id="JTDY01007065">
    <property type="protein sequence ID" value="KOB65483.1"/>
    <property type="molecule type" value="Genomic_DNA"/>
</dbReference>
<dbReference type="AlphaFoldDB" id="A0A0L7KQ90"/>
<protein>
    <recommendedName>
        <fullName evidence="4">Peptidase S1 domain-containing protein</fullName>
    </recommendedName>
</protein>
<keyword evidence="1" id="KW-0472">Membrane</keyword>
<keyword evidence="1" id="KW-1133">Transmembrane helix</keyword>
<name>A0A0L7KQ90_OPEBR</name>
<feature type="transmembrane region" description="Helical" evidence="1">
    <location>
        <begin position="40"/>
        <end position="62"/>
    </location>
</feature>
<dbReference type="InterPro" id="IPR043504">
    <property type="entry name" value="Peptidase_S1_PA_chymotrypsin"/>
</dbReference>
<gene>
    <name evidence="2" type="ORF">OBRU01_22603</name>
</gene>
<dbReference type="Proteomes" id="UP000037510">
    <property type="component" value="Unassembled WGS sequence"/>
</dbReference>
<dbReference type="Gene3D" id="2.40.10.10">
    <property type="entry name" value="Trypsin-like serine proteases"/>
    <property type="match status" value="1"/>
</dbReference>
<dbReference type="SUPFAM" id="SSF50494">
    <property type="entry name" value="Trypsin-like serine proteases"/>
    <property type="match status" value="1"/>
</dbReference>
<accession>A0A0L7KQ90</accession>
<evidence type="ECO:0000256" key="1">
    <source>
        <dbReference type="SAM" id="Phobius"/>
    </source>
</evidence>
<keyword evidence="1" id="KW-0812">Transmembrane</keyword>
<keyword evidence="3" id="KW-1185">Reference proteome</keyword>
<evidence type="ECO:0000313" key="3">
    <source>
        <dbReference type="Proteomes" id="UP000037510"/>
    </source>
</evidence>
<organism evidence="2 3">
    <name type="scientific">Operophtera brumata</name>
    <name type="common">Winter moth</name>
    <name type="synonym">Phalaena brumata</name>
    <dbReference type="NCBI Taxonomy" id="104452"/>
    <lineage>
        <taxon>Eukaryota</taxon>
        <taxon>Metazoa</taxon>
        <taxon>Ecdysozoa</taxon>
        <taxon>Arthropoda</taxon>
        <taxon>Hexapoda</taxon>
        <taxon>Insecta</taxon>
        <taxon>Pterygota</taxon>
        <taxon>Neoptera</taxon>
        <taxon>Endopterygota</taxon>
        <taxon>Lepidoptera</taxon>
        <taxon>Glossata</taxon>
        <taxon>Ditrysia</taxon>
        <taxon>Geometroidea</taxon>
        <taxon>Geometridae</taxon>
        <taxon>Larentiinae</taxon>
        <taxon>Operophtera</taxon>
    </lineage>
</organism>
<sequence>MEDNVDINKIPESCDDSEEFEFKYNFINTPWDDRSNKSKAGIVALLIAIFTATMACVANNFAMHYRGFKSSKSMNHSEMNCIKVKIEEYPYVANIYSVSSKELLCVGVVVSPTSILANGVCVKSGPIRVHVGSAKDPYCKKGFTVDVIEPVSHDSVTSLKKLVLLSSYENMKQCTHHVVRIGTSLDWKSMVHIIGRPLGIGRPLTRQVVALARKEFMASGAMKNLNFNNMICVKDLARCPVRVGDLLVQNGCVFGLAATNVYSLGRNKVACFVSLDVFRSLLMEMDSAINA</sequence>
<proteinExistence type="predicted"/>
<dbReference type="InterPro" id="IPR009003">
    <property type="entry name" value="Peptidase_S1_PA"/>
</dbReference>
<reference evidence="2 3" key="1">
    <citation type="journal article" date="2015" name="Genome Biol. Evol.">
        <title>The genome of winter moth (Operophtera brumata) provides a genomic perspective on sexual dimorphism and phenology.</title>
        <authorList>
            <person name="Derks M.F."/>
            <person name="Smit S."/>
            <person name="Salis L."/>
            <person name="Schijlen E."/>
            <person name="Bossers A."/>
            <person name="Mateman C."/>
            <person name="Pijl A.S."/>
            <person name="de Ridder D."/>
            <person name="Groenen M.A."/>
            <person name="Visser M.E."/>
            <person name="Megens H.J."/>
        </authorList>
    </citation>
    <scope>NUCLEOTIDE SEQUENCE [LARGE SCALE GENOMIC DNA]</scope>
    <source>
        <strain evidence="2">WM2013NL</strain>
        <tissue evidence="2">Head and thorax</tissue>
    </source>
</reference>
<evidence type="ECO:0000313" key="2">
    <source>
        <dbReference type="EMBL" id="KOB65483.1"/>
    </source>
</evidence>
<evidence type="ECO:0008006" key="4">
    <source>
        <dbReference type="Google" id="ProtNLM"/>
    </source>
</evidence>
<comment type="caution">
    <text evidence="2">The sequence shown here is derived from an EMBL/GenBank/DDBJ whole genome shotgun (WGS) entry which is preliminary data.</text>
</comment>